<name>A0A7X9RTX8_9BACT</name>
<dbReference type="EMBL" id="JABANE010000018">
    <property type="protein sequence ID" value="NME68027.1"/>
    <property type="molecule type" value="Genomic_DNA"/>
</dbReference>
<keyword evidence="6" id="KW-1185">Reference proteome</keyword>
<keyword evidence="2" id="KW-0597">Phosphoprotein</keyword>
<dbReference type="InterPro" id="IPR003362">
    <property type="entry name" value="Bact_transf"/>
</dbReference>
<accession>A0A7X9RTX8</accession>
<comment type="caution">
    <text evidence="5">The sequence shown here is derived from an EMBL/GenBank/DDBJ whole genome shotgun (WGS) entry which is preliminary data.</text>
</comment>
<reference evidence="5 6" key="1">
    <citation type="submission" date="2020-04" db="EMBL/GenBank/DDBJ databases">
        <title>Flammeovirga sp. SR4, a novel species isolated from seawater.</title>
        <authorList>
            <person name="Wang X."/>
        </authorList>
    </citation>
    <scope>NUCLEOTIDE SEQUENCE [LARGE SCALE GENOMIC DNA]</scope>
    <source>
        <strain evidence="5 6">ATCC 23126</strain>
    </source>
</reference>
<dbReference type="GO" id="GO:0000160">
    <property type="term" value="P:phosphorelay signal transduction system"/>
    <property type="evidence" value="ECO:0007669"/>
    <property type="project" value="InterPro"/>
</dbReference>
<dbReference type="InterPro" id="IPR001789">
    <property type="entry name" value="Sig_transdc_resp-reg_receiver"/>
</dbReference>
<keyword evidence="3" id="KW-0812">Transmembrane</keyword>
<dbReference type="Gene3D" id="3.40.50.2300">
    <property type="match status" value="1"/>
</dbReference>
<evidence type="ECO:0000256" key="2">
    <source>
        <dbReference type="PROSITE-ProRule" id="PRU00169"/>
    </source>
</evidence>
<feature type="modified residue" description="4-aspartylphosphate" evidence="2">
    <location>
        <position position="52"/>
    </location>
</feature>
<feature type="domain" description="Response regulatory" evidence="4">
    <location>
        <begin position="4"/>
        <end position="119"/>
    </location>
</feature>
<dbReference type="PANTHER" id="PTHR30576">
    <property type="entry name" value="COLANIC BIOSYNTHESIS UDP-GLUCOSE LIPID CARRIER TRANSFERASE"/>
    <property type="match status" value="1"/>
</dbReference>
<feature type="transmembrane region" description="Helical" evidence="3">
    <location>
        <begin position="161"/>
        <end position="184"/>
    </location>
</feature>
<keyword evidence="3" id="KW-0472">Membrane</keyword>
<dbReference type="Pfam" id="PF02397">
    <property type="entry name" value="Bac_transf"/>
    <property type="match status" value="1"/>
</dbReference>
<dbReference type="AlphaFoldDB" id="A0A7X9RTX8"/>
<sequence length="384" mass="43961">MFNEILLLDDDKFMQKFVRNLLSKEYTVHCKSTIAEALSFLEKNTVELVISDINLNKESGISFMKTLKNNPQFATLPIITLSGEDASAKKIEVLNLGVDDFVAKPFNPGELHIRIKNILDRYRRFNPHHKIEKKQGKRTLTETLHHIYANKSLIGKRGFDIAFSLVMMLCLLPIYLIIAIAIYIENPGPVFYVSKRIGRDYNVIPFLKFRSMKVNADQLVQGLFVKNSYSKSENIEDIEPCNTMITGDDGFTISEKVFKAKKNQSTFFKIENDPRITKVGAIIRKTSLDELPQLVNVLLGQMSVVGNRPLPLYEAEKLTTDGTVERFNTPAGITGLWQIQKSIDPFMNSEKRMKLDNRYAGTRNTIMDFKLMFRTFPAMLQKEE</sequence>
<dbReference type="InterPro" id="IPR011006">
    <property type="entry name" value="CheY-like_superfamily"/>
</dbReference>
<dbReference type="PANTHER" id="PTHR30576:SF0">
    <property type="entry name" value="UNDECAPRENYL-PHOSPHATE N-ACETYLGALACTOSAMINYL 1-PHOSPHATE TRANSFERASE-RELATED"/>
    <property type="match status" value="1"/>
</dbReference>
<dbReference type="SMART" id="SM00448">
    <property type="entry name" value="REC"/>
    <property type="match status" value="1"/>
</dbReference>
<organism evidence="5 6">
    <name type="scientific">Flammeovirga aprica JL-4</name>
    <dbReference type="NCBI Taxonomy" id="694437"/>
    <lineage>
        <taxon>Bacteria</taxon>
        <taxon>Pseudomonadati</taxon>
        <taxon>Bacteroidota</taxon>
        <taxon>Cytophagia</taxon>
        <taxon>Cytophagales</taxon>
        <taxon>Flammeovirgaceae</taxon>
        <taxon>Flammeovirga</taxon>
    </lineage>
</organism>
<evidence type="ECO:0000259" key="4">
    <source>
        <dbReference type="PROSITE" id="PS50110"/>
    </source>
</evidence>
<evidence type="ECO:0000313" key="6">
    <source>
        <dbReference type="Proteomes" id="UP000576082"/>
    </source>
</evidence>
<comment type="similarity">
    <text evidence="1">Belongs to the bacterial sugar transferase family.</text>
</comment>
<gene>
    <name evidence="5" type="ORF">HHU12_08655</name>
</gene>
<dbReference type="GO" id="GO:0016780">
    <property type="term" value="F:phosphotransferase activity, for other substituted phosphate groups"/>
    <property type="evidence" value="ECO:0007669"/>
    <property type="project" value="TreeGrafter"/>
</dbReference>
<dbReference type="RefSeq" id="WP_169656342.1">
    <property type="nucleotide sequence ID" value="NZ_JABANE010000018.1"/>
</dbReference>
<evidence type="ECO:0000256" key="1">
    <source>
        <dbReference type="ARBA" id="ARBA00006464"/>
    </source>
</evidence>
<evidence type="ECO:0000256" key="3">
    <source>
        <dbReference type="SAM" id="Phobius"/>
    </source>
</evidence>
<evidence type="ECO:0000313" key="5">
    <source>
        <dbReference type="EMBL" id="NME68027.1"/>
    </source>
</evidence>
<protein>
    <submittedName>
        <fullName evidence="5">Response regulator</fullName>
    </submittedName>
</protein>
<keyword evidence="3" id="KW-1133">Transmembrane helix</keyword>
<dbReference type="Pfam" id="PF00072">
    <property type="entry name" value="Response_reg"/>
    <property type="match status" value="1"/>
</dbReference>
<proteinExistence type="inferred from homology"/>
<dbReference type="Proteomes" id="UP000576082">
    <property type="component" value="Unassembled WGS sequence"/>
</dbReference>
<dbReference type="SUPFAM" id="SSF52172">
    <property type="entry name" value="CheY-like"/>
    <property type="match status" value="1"/>
</dbReference>
<dbReference type="PROSITE" id="PS50110">
    <property type="entry name" value="RESPONSE_REGULATORY"/>
    <property type="match status" value="1"/>
</dbReference>